<gene>
    <name evidence="1" type="ORF">EPICR_180001</name>
</gene>
<dbReference type="Pfam" id="PF08665">
    <property type="entry name" value="PglZ"/>
    <property type="match status" value="1"/>
</dbReference>
<reference evidence="1" key="1">
    <citation type="submission" date="2019-01" db="EMBL/GenBank/DDBJ databases">
        <authorList>
            <consortium name="Genoscope - CEA"/>
            <person name="William W."/>
        </authorList>
    </citation>
    <scope>NUCLEOTIDE SEQUENCE</scope>
    <source>
        <strain evidence="1">CR-1</strain>
    </source>
</reference>
<dbReference type="AlphaFoldDB" id="A0A484HJP7"/>
<name>A0A484HJP7_9BACT</name>
<proteinExistence type="predicted"/>
<sequence length="510" mass="57856">MDLSHKGATEIFDLNKELLPFVHDPDSYSKEKYDAQLRETFYRKVNELLGQDYLNKPASTLAAEVVKAMLDGLANGSCDKILELVYKAWLDSVTYRDSFNGYLNSHALSPDLDIWNVSIHHPFRQIDEWWLGEIGATISDKASVPHTLAKLRQRNQSRQAQALGICFWSDVIALLEFDPKDIAYLSSFSECVEFYKKHFCKLDTAIRNLYAEFLNRKELLEPFQELYKEHVSIFLDKWFKHWNGYKETQTGTLQRIIDEAGGLKTAVIVGDGVAYEIAELVAAKVKGTANLKKDSILADIPSETENNMSRIYMANGVTEAVQSNREKYLAAQNPDVTIDFIRLDEVTEEARPGQVLICTYKDIDDMGEILQQKALKYFPETIDFFAEKITLLLASGYAKVYLITDHGFVLTGLLSDADKISVSPKGDSDKAERYIRTETKQADLTPGLIEAEKSYKQFDYLYFAKNINPFKTPGLYGFSHGGLSPQELVTPYFCWERFGASAASLHHLRA</sequence>
<protein>
    <submittedName>
        <fullName evidence="1">Alkaline phosphatase</fullName>
    </submittedName>
</protein>
<evidence type="ECO:0000313" key="1">
    <source>
        <dbReference type="EMBL" id="VEN73447.1"/>
    </source>
</evidence>
<organism evidence="1">
    <name type="scientific">uncultured Desulfobacteraceae bacterium</name>
    <dbReference type="NCBI Taxonomy" id="218296"/>
    <lineage>
        <taxon>Bacteria</taxon>
        <taxon>Pseudomonadati</taxon>
        <taxon>Thermodesulfobacteriota</taxon>
        <taxon>Desulfobacteria</taxon>
        <taxon>Desulfobacterales</taxon>
        <taxon>Desulfobacteraceae</taxon>
        <taxon>environmental samples</taxon>
    </lineage>
</organism>
<dbReference type="EMBL" id="CAACVI010000010">
    <property type="protein sequence ID" value="VEN73447.1"/>
    <property type="molecule type" value="Genomic_DNA"/>
</dbReference>
<accession>A0A484HJP7</accession>